<evidence type="ECO:0000313" key="4">
    <source>
        <dbReference type="Proteomes" id="UP000015441"/>
    </source>
</evidence>
<dbReference type="InterPro" id="IPR011990">
    <property type="entry name" value="TPR-like_helical_dom_sf"/>
</dbReference>
<dbReference type="GO" id="GO:0003729">
    <property type="term" value="F:mRNA binding"/>
    <property type="evidence" value="ECO:0007669"/>
    <property type="project" value="TreeGrafter"/>
</dbReference>
<sequence>MMLPPKNLLVTRIGEFVCRSCRSKLLAFQEQKSFTRKFINNSAILSQGLKGQPAHLDREVHFYDESPDGSRIERFVDNEYEDQVRDKLIDDNLKNTIKDNAPTLRKLLQSSRPNEYQIDPGLAALEEKGRKFKAFTDRVEAAGDLQKLSLEEQERLRDDLIKIGVFGNPVETKSSESTSSIPPKDSAHEKNNEPPKKSRGYREIFMAKFFSKEPELERTNTTSSNDEASFEDEILPTQRFSVSGFPKAYQSNIISLQDCLQVCSQRSRTQKVRGKVVKVTKSMLRSHLARSYMFARKGLLSASHLIPTTIWDDLWRILGSESNKNLNRLTYIRRLGEDMDEVGVFLSPSRRLLYIEALFLDGSRKLAIDQWKVNEPNRDHQMWEEYCEIGIRILAQTGRIEEATKTAQMYFEDKRQPSRYRCLMPLIRACLISKKKYSAQYAWAFYLRLKACLDQEITMADYDLLTSWFLKSEQPDLALAVFRDMMLTGDDCRKLKGSNDPQRFSGIINDFNGVKIEQSELEWKNSRALSSLPPKFRNKYFFGSWLKKLIGDNQLDSAKKVLDLMQDHGIRPSPIHVNGLIGAWFRRGKDSEFAAADDLAWRMIKNRIEVMEKPIGHHYFEYPLRHDMNASYDGDKSAFLLPIASIETFCLLVQQYRQHQKDESLSALFEAFLKCKIQPNTRYMNQLILLDTREHKTSMAYETYRLLLAQGVMPDSETFILLWNLMKRSVDPSVGRKIEWQSRSIGTCRLLFAETMKWKSIFLEKESFPQELYDLIILSFSLKQDLAGTAVALRALQQHFNIFPDENCVRTVVLQIARCGLRNSVGLKPRRLDLSLPMTKDRIGNVMQFMYKIKQQRAEVLMNNGIDPDQLSVEERKEEAIVMMTEMLHHAADARLSGEKRGDNVSTLQLAEQAAEQMGVTGCNVWSEI</sequence>
<reference evidence="3 4" key="1">
    <citation type="journal article" date="2010" name="Science">
        <title>Genome expansion and gene loss in powdery mildew fungi reveal tradeoffs in extreme parasitism.</title>
        <authorList>
            <person name="Spanu P.D."/>
            <person name="Abbott J.C."/>
            <person name="Amselem J."/>
            <person name="Burgis T.A."/>
            <person name="Soanes D.M."/>
            <person name="Stueber K."/>
            <person name="Ver Loren van Themaat E."/>
            <person name="Brown J.K.M."/>
            <person name="Butcher S.A."/>
            <person name="Gurr S.J."/>
            <person name="Lebrun M.-H."/>
            <person name="Ridout C.J."/>
            <person name="Schulze-Lefert P."/>
            <person name="Talbot N.J."/>
            <person name="Ahmadinejad N."/>
            <person name="Ametz C."/>
            <person name="Barton G.R."/>
            <person name="Benjdia M."/>
            <person name="Bidzinski P."/>
            <person name="Bindschedler L.V."/>
            <person name="Both M."/>
            <person name="Brewer M.T."/>
            <person name="Cadle-Davidson L."/>
            <person name="Cadle-Davidson M.M."/>
            <person name="Collemare J."/>
            <person name="Cramer R."/>
            <person name="Frenkel O."/>
            <person name="Godfrey D."/>
            <person name="Harriman J."/>
            <person name="Hoede C."/>
            <person name="King B.C."/>
            <person name="Klages S."/>
            <person name="Kleemann J."/>
            <person name="Knoll D."/>
            <person name="Koti P.S."/>
            <person name="Kreplak J."/>
            <person name="Lopez-Ruiz F.J."/>
            <person name="Lu X."/>
            <person name="Maekawa T."/>
            <person name="Mahanil S."/>
            <person name="Micali C."/>
            <person name="Milgroom M.G."/>
            <person name="Montana G."/>
            <person name="Noir S."/>
            <person name="O'Connell R.J."/>
            <person name="Oberhaensli S."/>
            <person name="Parlange F."/>
            <person name="Pedersen C."/>
            <person name="Quesneville H."/>
            <person name="Reinhardt R."/>
            <person name="Rott M."/>
            <person name="Sacristan S."/>
            <person name="Schmidt S.M."/>
            <person name="Schoen M."/>
            <person name="Skamnioti P."/>
            <person name="Sommer H."/>
            <person name="Stephens A."/>
            <person name="Takahara H."/>
            <person name="Thordal-Christensen H."/>
            <person name="Vigouroux M."/>
            <person name="Wessling R."/>
            <person name="Wicker T."/>
            <person name="Panstruga R."/>
        </authorList>
    </citation>
    <scope>NUCLEOTIDE SEQUENCE [LARGE SCALE GENOMIC DNA]</scope>
    <source>
        <strain evidence="3">DH14</strain>
    </source>
</reference>
<dbReference type="eggNOG" id="ENOG502S3E1">
    <property type="taxonomic scope" value="Eukaryota"/>
</dbReference>
<dbReference type="PANTHER" id="PTHR47933:SF40">
    <property type="entry name" value="PENTATRICOPEPTIDE REPEAT-CONTAINING PROTEIN 1, MITOCHONDRIAL-RELATED"/>
    <property type="match status" value="1"/>
</dbReference>
<dbReference type="InterPro" id="IPR051240">
    <property type="entry name" value="Mito_RNA-Proc/Resp"/>
</dbReference>
<evidence type="ECO:0000313" key="3">
    <source>
        <dbReference type="EMBL" id="CCU76100.1"/>
    </source>
</evidence>
<dbReference type="InParanoid" id="N1J764"/>
<evidence type="ECO:0000256" key="2">
    <source>
        <dbReference type="SAM" id="MobiDB-lite"/>
    </source>
</evidence>
<dbReference type="OrthoDB" id="185373at2759"/>
<organism evidence="3 4">
    <name type="scientific">Blumeria graminis f. sp. hordei (strain DH14)</name>
    <name type="common">Barley powdery mildew</name>
    <name type="synonym">Oidium monilioides f. sp. hordei</name>
    <dbReference type="NCBI Taxonomy" id="546991"/>
    <lineage>
        <taxon>Eukaryota</taxon>
        <taxon>Fungi</taxon>
        <taxon>Dikarya</taxon>
        <taxon>Ascomycota</taxon>
        <taxon>Pezizomycotina</taxon>
        <taxon>Leotiomycetes</taxon>
        <taxon>Erysiphales</taxon>
        <taxon>Erysiphaceae</taxon>
        <taxon>Blumeria</taxon>
        <taxon>Blumeria hordei</taxon>
    </lineage>
</organism>
<feature type="region of interest" description="Disordered" evidence="2">
    <location>
        <begin position="170"/>
        <end position="198"/>
    </location>
</feature>
<dbReference type="Gene3D" id="1.25.40.10">
    <property type="entry name" value="Tetratricopeptide repeat domain"/>
    <property type="match status" value="1"/>
</dbReference>
<accession>N1J764</accession>
<gene>
    <name evidence="3" type="ORF">BGHDH14_bgh01457</name>
</gene>
<feature type="compositionally biased region" description="Basic and acidic residues" evidence="2">
    <location>
        <begin position="185"/>
        <end position="198"/>
    </location>
</feature>
<dbReference type="HOGENOM" id="CLU_014148_0_0_1"/>
<proteinExistence type="predicted"/>
<feature type="compositionally biased region" description="Polar residues" evidence="2">
    <location>
        <begin position="171"/>
        <end position="181"/>
    </location>
</feature>
<name>N1J764_BLUG1</name>
<dbReference type="PANTHER" id="PTHR47933">
    <property type="entry name" value="PENTATRICOPEPTIDE REPEAT-CONTAINING PROTEIN 1, MITOCHONDRIAL"/>
    <property type="match status" value="1"/>
</dbReference>
<protein>
    <submittedName>
        <fullName evidence="3">Pentatricopeptide repeat protein</fullName>
    </submittedName>
</protein>
<evidence type="ECO:0000256" key="1">
    <source>
        <dbReference type="ARBA" id="ARBA00022737"/>
    </source>
</evidence>
<keyword evidence="4" id="KW-1185">Reference proteome</keyword>
<comment type="caution">
    <text evidence="3">The sequence shown here is derived from an EMBL/GenBank/DDBJ whole genome shotgun (WGS) entry which is preliminary data.</text>
</comment>
<dbReference type="AlphaFoldDB" id="N1J764"/>
<keyword evidence="1" id="KW-0677">Repeat</keyword>
<dbReference type="Proteomes" id="UP000015441">
    <property type="component" value="Unassembled WGS sequence"/>
</dbReference>
<dbReference type="EMBL" id="CAUH01002178">
    <property type="protein sequence ID" value="CCU76100.1"/>
    <property type="molecule type" value="Genomic_DNA"/>
</dbReference>